<evidence type="ECO:0000313" key="2">
    <source>
        <dbReference type="EMBL" id="PIS05979.1"/>
    </source>
</evidence>
<feature type="transmembrane region" description="Helical" evidence="1">
    <location>
        <begin position="7"/>
        <end position="29"/>
    </location>
</feature>
<reference evidence="3" key="1">
    <citation type="submission" date="2017-09" db="EMBL/GenBank/DDBJ databases">
        <title>Depth-based differentiation of microbial function through sediment-hosted aquifers and enrichment of novel symbionts in the deep terrestrial subsurface.</title>
        <authorList>
            <person name="Probst A.J."/>
            <person name="Ladd B."/>
            <person name="Jarett J.K."/>
            <person name="Geller-Mcgrath D.E."/>
            <person name="Sieber C.M.K."/>
            <person name="Emerson J.B."/>
            <person name="Anantharaman K."/>
            <person name="Thomas B.C."/>
            <person name="Malmstrom R."/>
            <person name="Stieglmeier M."/>
            <person name="Klingl A."/>
            <person name="Woyke T."/>
            <person name="Ryan C.M."/>
            <person name="Banfield J.F."/>
        </authorList>
    </citation>
    <scope>NUCLEOTIDE SEQUENCE [LARGE SCALE GENOMIC DNA]</scope>
</reference>
<protein>
    <submittedName>
        <fullName evidence="2">Uncharacterized protein</fullName>
    </submittedName>
</protein>
<dbReference type="Proteomes" id="UP000229056">
    <property type="component" value="Unassembled WGS sequence"/>
</dbReference>
<keyword evidence="1" id="KW-1133">Transmembrane helix</keyword>
<name>A0A2H0W3P5_9BACT</name>
<keyword evidence="1" id="KW-0472">Membrane</keyword>
<keyword evidence="1" id="KW-0812">Transmembrane</keyword>
<gene>
    <name evidence="2" type="ORF">COT80_04400</name>
</gene>
<comment type="caution">
    <text evidence="2">The sequence shown here is derived from an EMBL/GenBank/DDBJ whole genome shotgun (WGS) entry which is preliminary data.</text>
</comment>
<feature type="transmembrane region" description="Helical" evidence="1">
    <location>
        <begin position="35"/>
        <end position="60"/>
    </location>
</feature>
<accession>A0A2H0W3P5</accession>
<sequence>MNIKQLLTVVSCATILFWVIWISIVSQINPFETDFFGFLLFYLTLLFSLLGTFFLASFAFRKAFNKFSLEYSIVGTSFRQSFFFALLVDSILILQGAKMLNILNTILLVAAVVVLEFFFLSYKKRI</sequence>
<feature type="transmembrane region" description="Helical" evidence="1">
    <location>
        <begin position="103"/>
        <end position="122"/>
    </location>
</feature>
<dbReference type="EMBL" id="PEZY01000012">
    <property type="protein sequence ID" value="PIS05979.1"/>
    <property type="molecule type" value="Genomic_DNA"/>
</dbReference>
<organism evidence="2 3">
    <name type="scientific">Candidatus Buchananbacteria bacterium CG10_big_fil_rev_8_21_14_0_10_33_19</name>
    <dbReference type="NCBI Taxonomy" id="1974525"/>
    <lineage>
        <taxon>Bacteria</taxon>
        <taxon>Candidatus Buchananiibacteriota</taxon>
    </lineage>
</organism>
<proteinExistence type="predicted"/>
<evidence type="ECO:0000313" key="3">
    <source>
        <dbReference type="Proteomes" id="UP000229056"/>
    </source>
</evidence>
<dbReference type="AlphaFoldDB" id="A0A2H0W3P5"/>
<feature type="transmembrane region" description="Helical" evidence="1">
    <location>
        <begin position="81"/>
        <end position="97"/>
    </location>
</feature>
<evidence type="ECO:0000256" key="1">
    <source>
        <dbReference type="SAM" id="Phobius"/>
    </source>
</evidence>